<organism evidence="4 5">
    <name type="scientific">Eiseniibacteriota bacterium</name>
    <dbReference type="NCBI Taxonomy" id="2212470"/>
    <lineage>
        <taxon>Bacteria</taxon>
        <taxon>Candidatus Eiseniibacteriota</taxon>
    </lineage>
</organism>
<dbReference type="Gene3D" id="2.60.40.10">
    <property type="entry name" value="Immunoglobulins"/>
    <property type="match status" value="1"/>
</dbReference>
<dbReference type="EMBL" id="VBOW01000019">
    <property type="protein sequence ID" value="TMQ59815.1"/>
    <property type="molecule type" value="Genomic_DNA"/>
</dbReference>
<dbReference type="Pfam" id="PF20539">
    <property type="entry name" value="DUF6754"/>
    <property type="match status" value="1"/>
</dbReference>
<feature type="transmembrane region" description="Helical" evidence="1">
    <location>
        <begin position="132"/>
        <end position="149"/>
    </location>
</feature>
<feature type="transmembrane region" description="Helical" evidence="1">
    <location>
        <begin position="354"/>
        <end position="374"/>
    </location>
</feature>
<evidence type="ECO:0000259" key="3">
    <source>
        <dbReference type="Pfam" id="PF20539"/>
    </source>
</evidence>
<protein>
    <recommendedName>
        <fullName evidence="3">DUF6754 domain-containing protein</fullName>
    </recommendedName>
</protein>
<dbReference type="Proteomes" id="UP000316852">
    <property type="component" value="Unassembled WGS sequence"/>
</dbReference>
<dbReference type="InterPro" id="IPR036116">
    <property type="entry name" value="FN3_sf"/>
</dbReference>
<dbReference type="InterPro" id="IPR046642">
    <property type="entry name" value="DUF6754"/>
</dbReference>
<gene>
    <name evidence="4" type="ORF">E6K76_03675</name>
</gene>
<keyword evidence="1" id="KW-1133">Transmembrane helix</keyword>
<feature type="chain" id="PRO_5021811802" description="DUF6754 domain-containing protein" evidence="2">
    <location>
        <begin position="41"/>
        <end position="381"/>
    </location>
</feature>
<keyword evidence="2" id="KW-0732">Signal</keyword>
<dbReference type="AlphaFoldDB" id="A0A538T869"/>
<keyword evidence="1" id="KW-0472">Membrane</keyword>
<proteinExistence type="predicted"/>
<name>A0A538T869_UNCEI</name>
<sequence length="381" mass="40926">MPLTPPARFPLGRATNAAASILALSLVLFPSALTAFPLQAADIPNDGGARIALSWRPPPNPPAQWVVLRSEPGKPFAPIDTIGGDQAAFTDETARNGVPYRYRLAALAETGFRSDESPPATARPSWFDTAKTNVAAVIVLFFGLVLYYISQAERGKKWTFRTIAGLNAIEEAIGRSTEMGKGVLYVPGVQDIDDIQTIASMIILGNVARMAAKYETPFLVPTPSPAVYTVADEVVKGAYSDVGKIDAYRSDQVRYITTEQFAYVAAVNGIMLRERPAANLFLGAFFAESLLLAETGHEIGAIQIAGTANVHQLPFFVVACDYTLIGEEYYAASAYLSKDAKLLGSLKASDTVKILLVITIVVGSVLLAMGHSWLAEFFATQ</sequence>
<dbReference type="InterPro" id="IPR013783">
    <property type="entry name" value="Ig-like_fold"/>
</dbReference>
<comment type="caution">
    <text evidence="4">The sequence shown here is derived from an EMBL/GenBank/DDBJ whole genome shotgun (WGS) entry which is preliminary data.</text>
</comment>
<evidence type="ECO:0000256" key="1">
    <source>
        <dbReference type="SAM" id="Phobius"/>
    </source>
</evidence>
<evidence type="ECO:0000313" key="4">
    <source>
        <dbReference type="EMBL" id="TMQ59815.1"/>
    </source>
</evidence>
<feature type="signal peptide" evidence="2">
    <location>
        <begin position="1"/>
        <end position="40"/>
    </location>
</feature>
<reference evidence="4 5" key="1">
    <citation type="journal article" date="2019" name="Nat. Microbiol.">
        <title>Mediterranean grassland soil C-N compound turnover is dependent on rainfall and depth, and is mediated by genomically divergent microorganisms.</title>
        <authorList>
            <person name="Diamond S."/>
            <person name="Andeer P.F."/>
            <person name="Li Z."/>
            <person name="Crits-Christoph A."/>
            <person name="Burstein D."/>
            <person name="Anantharaman K."/>
            <person name="Lane K.R."/>
            <person name="Thomas B.C."/>
            <person name="Pan C."/>
            <person name="Northen T.R."/>
            <person name="Banfield J.F."/>
        </authorList>
    </citation>
    <scope>NUCLEOTIDE SEQUENCE [LARGE SCALE GENOMIC DNA]</scope>
    <source>
        <strain evidence="4">WS_6</strain>
    </source>
</reference>
<evidence type="ECO:0000256" key="2">
    <source>
        <dbReference type="SAM" id="SignalP"/>
    </source>
</evidence>
<evidence type="ECO:0000313" key="5">
    <source>
        <dbReference type="Proteomes" id="UP000316852"/>
    </source>
</evidence>
<feature type="domain" description="DUF6754" evidence="3">
    <location>
        <begin position="123"/>
        <end position="376"/>
    </location>
</feature>
<dbReference type="SUPFAM" id="SSF49265">
    <property type="entry name" value="Fibronectin type III"/>
    <property type="match status" value="1"/>
</dbReference>
<accession>A0A538T869</accession>
<keyword evidence="1" id="KW-0812">Transmembrane</keyword>